<feature type="coiled-coil region" evidence="1">
    <location>
        <begin position="500"/>
        <end position="557"/>
    </location>
</feature>
<dbReference type="EMBL" id="CACVAV010000237">
    <property type="protein sequence ID" value="CAA6814597.1"/>
    <property type="molecule type" value="Genomic_DNA"/>
</dbReference>
<organism evidence="2">
    <name type="scientific">uncultured Thiotrichaceae bacterium</name>
    <dbReference type="NCBI Taxonomy" id="298394"/>
    <lineage>
        <taxon>Bacteria</taxon>
        <taxon>Pseudomonadati</taxon>
        <taxon>Pseudomonadota</taxon>
        <taxon>Gammaproteobacteria</taxon>
        <taxon>Thiotrichales</taxon>
        <taxon>Thiotrichaceae</taxon>
        <taxon>environmental samples</taxon>
    </lineage>
</organism>
<feature type="coiled-coil region" evidence="1">
    <location>
        <begin position="297"/>
        <end position="331"/>
    </location>
</feature>
<evidence type="ECO:0000256" key="1">
    <source>
        <dbReference type="SAM" id="Coils"/>
    </source>
</evidence>
<dbReference type="AlphaFoldDB" id="A0A6S6TDT2"/>
<gene>
    <name evidence="2" type="ORF">HELGO_WM43543</name>
</gene>
<proteinExistence type="predicted"/>
<reference evidence="2" key="1">
    <citation type="submission" date="2020-01" db="EMBL/GenBank/DDBJ databases">
        <authorList>
            <person name="Meier V. D."/>
            <person name="Meier V D."/>
        </authorList>
    </citation>
    <scope>NUCLEOTIDE SEQUENCE</scope>
    <source>
        <strain evidence="2">HLG_WM_MAG_08</strain>
    </source>
</reference>
<evidence type="ECO:0000313" key="2">
    <source>
        <dbReference type="EMBL" id="CAA6814597.1"/>
    </source>
</evidence>
<sequence>MSDFYFKYKRIVLVDSADICYAELPLDQHAILLGKGNVGKSSILNALRLFLLPEVNFAKCESKFAFRTADKNSYYSKDQSFQHYFPSSTSFMILEVENFTGSHCQILTRGSGYQYHRLFVPLPYEQIRDLFWSCHDGDDGIGKAVKHLSFTFLREQIKKRTPEVRFVRDPDTLKKLLYACDFMHDAETRYSLFPLVEQEASKISSLRSLFLLLFDMNADSKAMSNAIANIIEADKKSSDDILNFNIDDFLNRHEELEREEQTLTSVKNKEHRFKQLHTTVMDYTQLSEADKDYAGFIKNLAHQKAQTLQTKQDLEKTLKPLQETLDQHDRDLKVIHGQLANINTQLTSRQTDLNGAQKAETEGDAIWKQFYADLSIDEAIAIAGETRQEKAQQLKAFNNDLEAQKRRGILEQRIQISKATQQKLEASARNKEFILSQQLAPAAKQVLAAVNKKLIQANPGRVLNAQEMTAIEQFTAIFRQSPDAYDWFDISFGQQSTNIFDDLEQQAAKVAESIQTDENELNKLQQPSGTLHHQKNLKELEDQIKELEYRVNMLQKYPGAKVNITTYQEQLVTLHAEKGNIEDKRTAAQKAQQKSKTAYQAIKPQHDALIQTLDLTIRLENRSHHLKNIYTRLKMAEATELSPETEQPLTEDTLDAIEKALKAFDQKREEIVHHLHYFIAEKVVDDEDNIRVNSPLAKDIKSTFKRLQEVFDELPQKRNILEEQIVMHNQSVSQYTHVLTSHAEHIEAFKHQLNRDFKTITINDLDKVEVEIGIDRKFSSLVAEINKADFHGDALLSDKFYERLKVFVNSFFDGKSDNRLTMDKIVTSLQYRIKKQGNDNWQTKQQSNSTTALINLQLAQLLLNRIRKAGCSVTFPLVHDELADINIDQFDWLLPHLTEHGFRLFSAATYSASPELIHKIGHFHEIGSMRTAYPYHADRTIVYWGDAEQFTSEEAAKSSSNLRFTDQSSLVLTGS</sequence>
<name>A0A6S6TDT2_9GAMM</name>
<accession>A0A6S6TDT2</accession>
<keyword evidence="1" id="KW-0175">Coiled coil</keyword>
<protein>
    <submittedName>
        <fullName evidence="2">Uncharacterized protein</fullName>
    </submittedName>
</protein>